<keyword evidence="1" id="KW-1133">Transmembrane helix</keyword>
<keyword evidence="1" id="KW-0812">Transmembrane</keyword>
<dbReference type="AlphaFoldDB" id="A0A2N0PHN2"/>
<name>A0A2N0PHN2_9GLOM</name>
<keyword evidence="1" id="KW-0472">Membrane</keyword>
<evidence type="ECO:0000313" key="3">
    <source>
        <dbReference type="Proteomes" id="UP000232722"/>
    </source>
</evidence>
<proteinExistence type="predicted"/>
<evidence type="ECO:0000256" key="1">
    <source>
        <dbReference type="SAM" id="Phobius"/>
    </source>
</evidence>
<feature type="transmembrane region" description="Helical" evidence="1">
    <location>
        <begin position="20"/>
        <end position="42"/>
    </location>
</feature>
<accession>A0A2N0PHN2</accession>
<organism evidence="2 3">
    <name type="scientific">Rhizophagus irregularis</name>
    <dbReference type="NCBI Taxonomy" id="588596"/>
    <lineage>
        <taxon>Eukaryota</taxon>
        <taxon>Fungi</taxon>
        <taxon>Fungi incertae sedis</taxon>
        <taxon>Mucoromycota</taxon>
        <taxon>Glomeromycotina</taxon>
        <taxon>Glomeromycetes</taxon>
        <taxon>Glomerales</taxon>
        <taxon>Glomeraceae</taxon>
        <taxon>Rhizophagus</taxon>
    </lineage>
</organism>
<reference evidence="2 3" key="2">
    <citation type="submission" date="2017-09" db="EMBL/GenBank/DDBJ databases">
        <title>Extensive intraspecific genome diversity in a model arbuscular mycorrhizal fungus.</title>
        <authorList>
            <person name="Chen E.C."/>
            <person name="Morin E."/>
            <person name="Beaudet D."/>
            <person name="Noel J."/>
            <person name="Ndikumana S."/>
            <person name="Charron P."/>
            <person name="St-Onge C."/>
            <person name="Giorgi J."/>
            <person name="Grigoriev I.V."/>
            <person name="Roux C."/>
            <person name="Martin F.M."/>
            <person name="Corradi N."/>
        </authorList>
    </citation>
    <scope>NUCLEOTIDE SEQUENCE [LARGE SCALE GENOMIC DNA]</scope>
    <source>
        <strain evidence="2 3">A5</strain>
    </source>
</reference>
<reference evidence="2 3" key="1">
    <citation type="submission" date="2016-04" db="EMBL/GenBank/DDBJ databases">
        <title>Genome analyses suggest a sexual origin of heterokaryosis in a supposedly ancient asexual fungus.</title>
        <authorList>
            <person name="Ropars J."/>
            <person name="Sedzielewska K."/>
            <person name="Noel J."/>
            <person name="Charron P."/>
            <person name="Farinelli L."/>
            <person name="Marton T."/>
            <person name="Kruger M."/>
            <person name="Pelin A."/>
            <person name="Brachmann A."/>
            <person name="Corradi N."/>
        </authorList>
    </citation>
    <scope>NUCLEOTIDE SEQUENCE [LARGE SCALE GENOMIC DNA]</scope>
    <source>
        <strain evidence="2 3">A5</strain>
    </source>
</reference>
<protein>
    <submittedName>
        <fullName evidence="2">Uncharacterized protein</fullName>
    </submittedName>
</protein>
<dbReference type="EMBL" id="LLXJ01000772">
    <property type="protein sequence ID" value="PKC06302.1"/>
    <property type="molecule type" value="Genomic_DNA"/>
</dbReference>
<dbReference type="Proteomes" id="UP000232722">
    <property type="component" value="Unassembled WGS sequence"/>
</dbReference>
<sequence length="66" mass="7666">MVLRQVHEKISALDFGDRLAYFGLWYFAMDIQAGSAFMKWIFGFSFYEVDIRAGFANNDISKRSES</sequence>
<evidence type="ECO:0000313" key="2">
    <source>
        <dbReference type="EMBL" id="PKC06302.1"/>
    </source>
</evidence>
<gene>
    <name evidence="2" type="ORF">RhiirA5_419744</name>
</gene>
<comment type="caution">
    <text evidence="2">The sequence shown here is derived from an EMBL/GenBank/DDBJ whole genome shotgun (WGS) entry which is preliminary data.</text>
</comment>